<comment type="similarity">
    <text evidence="3">Belongs to the polyadenylate-binding protein type-1 family.</text>
</comment>
<dbReference type="InterPro" id="IPR036053">
    <property type="entry name" value="PABP-dom"/>
</dbReference>
<feature type="compositionally biased region" description="Low complexity" evidence="8">
    <location>
        <begin position="80"/>
        <end position="89"/>
    </location>
</feature>
<evidence type="ECO:0000256" key="7">
    <source>
        <dbReference type="ARBA" id="ARBA00023242"/>
    </source>
</evidence>
<evidence type="ECO:0000256" key="6">
    <source>
        <dbReference type="ARBA" id="ARBA00022845"/>
    </source>
</evidence>
<dbReference type="GO" id="GO:0000209">
    <property type="term" value="P:protein polyubiquitination"/>
    <property type="evidence" value="ECO:0007669"/>
    <property type="project" value="TreeGrafter"/>
</dbReference>
<evidence type="ECO:0000256" key="8">
    <source>
        <dbReference type="SAM" id="MobiDB-lite"/>
    </source>
</evidence>
<dbReference type="Gene3D" id="1.10.1900.10">
    <property type="entry name" value="c-terminal domain of poly(a) binding protein"/>
    <property type="match status" value="1"/>
</dbReference>
<dbReference type="PROSITE" id="PS51309">
    <property type="entry name" value="PABC"/>
    <property type="match status" value="1"/>
</dbReference>
<dbReference type="GO" id="GO:0006417">
    <property type="term" value="P:regulation of translation"/>
    <property type="evidence" value="ECO:0007669"/>
    <property type="project" value="UniProtKB-KW"/>
</dbReference>
<dbReference type="GO" id="GO:0005737">
    <property type="term" value="C:cytoplasm"/>
    <property type="evidence" value="ECO:0007669"/>
    <property type="project" value="UniProtKB-SubCell"/>
</dbReference>
<organism evidence="10 11">
    <name type="scientific">Lithospermum erythrorhizon</name>
    <name type="common">Purple gromwell</name>
    <name type="synonym">Lithospermum officinale var. erythrorhizon</name>
    <dbReference type="NCBI Taxonomy" id="34254"/>
    <lineage>
        <taxon>Eukaryota</taxon>
        <taxon>Viridiplantae</taxon>
        <taxon>Streptophyta</taxon>
        <taxon>Embryophyta</taxon>
        <taxon>Tracheophyta</taxon>
        <taxon>Spermatophyta</taxon>
        <taxon>Magnoliopsida</taxon>
        <taxon>eudicotyledons</taxon>
        <taxon>Gunneridae</taxon>
        <taxon>Pentapetalae</taxon>
        <taxon>asterids</taxon>
        <taxon>lamiids</taxon>
        <taxon>Boraginales</taxon>
        <taxon>Boraginaceae</taxon>
        <taxon>Boraginoideae</taxon>
        <taxon>Lithospermeae</taxon>
        <taxon>Lithospermum</taxon>
    </lineage>
</organism>
<evidence type="ECO:0000259" key="9">
    <source>
        <dbReference type="PROSITE" id="PS51309"/>
    </source>
</evidence>
<name>A0AAV3QJM3_LITER</name>
<dbReference type="Pfam" id="PF00658">
    <property type="entry name" value="MLLE"/>
    <property type="match status" value="1"/>
</dbReference>
<sequence length="239" mass="25116">MPLVLLQAHFAQMQPGAISPVHAGMNGFHPGGPGIHPQPLFFGQGSSGLLSPQAAGFNYQQQLLSGIRASVAPNFVVPHQMQRQGQSGQRAGGRRGGNAQQQLMQRMGTQGFNRNGANGRNSGDSTVVPQSIMRTMMPIPLNGSAIAASPSGPLPMPMLASALASATPENQRMMLGEQLYPLVEHIEHEHAGKVTGMLLEMDQTEVLHLIESPDALKKKVAEAMEVLNSSTSGADGGGS</sequence>
<dbReference type="GO" id="GO:0034450">
    <property type="term" value="F:ubiquitin-ubiquitin ligase activity"/>
    <property type="evidence" value="ECO:0007669"/>
    <property type="project" value="TreeGrafter"/>
</dbReference>
<keyword evidence="6" id="KW-0810">Translation regulation</keyword>
<proteinExistence type="inferred from homology"/>
<comment type="subcellular location">
    <subcellularLocation>
        <location evidence="2">Cytoplasm</location>
    </subcellularLocation>
    <subcellularLocation>
        <location evidence="1">Nucleus</location>
    </subcellularLocation>
</comment>
<gene>
    <name evidence="10" type="ORF">LIER_39575</name>
</gene>
<comment type="caution">
    <text evidence="10">The sequence shown here is derived from an EMBL/GenBank/DDBJ whole genome shotgun (WGS) entry which is preliminary data.</text>
</comment>
<accession>A0AAV3QJM3</accession>
<dbReference type="PANTHER" id="PTHR46276">
    <property type="entry name" value="E3 UBIQUITIN-PROTEIN LIGASE UBR5"/>
    <property type="match status" value="1"/>
</dbReference>
<protein>
    <submittedName>
        <fullName evidence="10">RNA metabolism protein</fullName>
    </submittedName>
</protein>
<feature type="domain" description="PABC" evidence="9">
    <location>
        <begin position="155"/>
        <end position="232"/>
    </location>
</feature>
<evidence type="ECO:0000313" key="11">
    <source>
        <dbReference type="Proteomes" id="UP001454036"/>
    </source>
</evidence>
<dbReference type="InterPro" id="IPR002004">
    <property type="entry name" value="PABP_HYD_C"/>
</dbReference>
<dbReference type="EMBL" id="BAABME010021451">
    <property type="protein sequence ID" value="GAA0163331.1"/>
    <property type="molecule type" value="Genomic_DNA"/>
</dbReference>
<dbReference type="PANTHER" id="PTHR46276:SF1">
    <property type="entry name" value="E3 UBIQUITIN-PROTEIN LIGASE UBR5"/>
    <property type="match status" value="1"/>
</dbReference>
<reference evidence="10 11" key="1">
    <citation type="submission" date="2024-01" db="EMBL/GenBank/DDBJ databases">
        <title>The complete chloroplast genome sequence of Lithospermum erythrorhizon: insights into the phylogenetic relationship among Boraginaceae species and the maternal lineages of purple gromwells.</title>
        <authorList>
            <person name="Okada T."/>
            <person name="Watanabe K."/>
        </authorList>
    </citation>
    <scope>NUCLEOTIDE SEQUENCE [LARGE SCALE GENOMIC DNA]</scope>
</reference>
<evidence type="ECO:0000256" key="4">
    <source>
        <dbReference type="ARBA" id="ARBA00022490"/>
    </source>
</evidence>
<evidence type="ECO:0000256" key="5">
    <source>
        <dbReference type="ARBA" id="ARBA00022737"/>
    </source>
</evidence>
<dbReference type="FunFam" id="1.10.1900.10:FF:000003">
    <property type="entry name" value="Polyadenylate-binding protein"/>
    <property type="match status" value="1"/>
</dbReference>
<dbReference type="GO" id="GO:0090263">
    <property type="term" value="P:positive regulation of canonical Wnt signaling pathway"/>
    <property type="evidence" value="ECO:0007669"/>
    <property type="project" value="TreeGrafter"/>
</dbReference>
<evidence type="ECO:0000256" key="3">
    <source>
        <dbReference type="ARBA" id="ARBA00008557"/>
    </source>
</evidence>
<keyword evidence="4" id="KW-0963">Cytoplasm</keyword>
<dbReference type="GO" id="GO:0003723">
    <property type="term" value="F:RNA binding"/>
    <property type="evidence" value="ECO:0007669"/>
    <property type="project" value="InterPro"/>
</dbReference>
<feature type="region of interest" description="Disordered" evidence="8">
    <location>
        <begin position="80"/>
        <end position="99"/>
    </location>
</feature>
<evidence type="ECO:0000256" key="1">
    <source>
        <dbReference type="ARBA" id="ARBA00004123"/>
    </source>
</evidence>
<dbReference type="AlphaFoldDB" id="A0AAV3QJM3"/>
<dbReference type="GO" id="GO:0005634">
    <property type="term" value="C:nucleus"/>
    <property type="evidence" value="ECO:0007669"/>
    <property type="project" value="UniProtKB-SubCell"/>
</dbReference>
<keyword evidence="11" id="KW-1185">Reference proteome</keyword>
<dbReference type="Proteomes" id="UP001454036">
    <property type="component" value="Unassembled WGS sequence"/>
</dbReference>
<keyword evidence="5" id="KW-0677">Repeat</keyword>
<evidence type="ECO:0000313" key="10">
    <source>
        <dbReference type="EMBL" id="GAA0163331.1"/>
    </source>
</evidence>
<dbReference type="SUPFAM" id="SSF63570">
    <property type="entry name" value="PABC (PABP) domain"/>
    <property type="match status" value="1"/>
</dbReference>
<evidence type="ECO:0000256" key="2">
    <source>
        <dbReference type="ARBA" id="ARBA00004496"/>
    </source>
</evidence>
<dbReference type="SMART" id="SM00517">
    <property type="entry name" value="PolyA"/>
    <property type="match status" value="1"/>
</dbReference>
<keyword evidence="7" id="KW-0539">Nucleus</keyword>